<organism evidence="7 8">
    <name type="scientific">Aestuariibaculum sediminum</name>
    <dbReference type="NCBI Taxonomy" id="2770637"/>
    <lineage>
        <taxon>Bacteria</taxon>
        <taxon>Pseudomonadati</taxon>
        <taxon>Bacteroidota</taxon>
        <taxon>Flavobacteriia</taxon>
        <taxon>Flavobacteriales</taxon>
        <taxon>Flavobacteriaceae</taxon>
    </lineage>
</organism>
<dbReference type="InterPro" id="IPR018385">
    <property type="entry name" value="C4_dicarb_anaerob_car-like"/>
</dbReference>
<feature type="transmembrane region" description="Helical" evidence="6">
    <location>
        <begin position="472"/>
        <end position="496"/>
    </location>
</feature>
<feature type="transmembrane region" description="Helical" evidence="6">
    <location>
        <begin position="116"/>
        <end position="140"/>
    </location>
</feature>
<keyword evidence="8" id="KW-1185">Reference proteome</keyword>
<accession>A0A8J6U7L8</accession>
<evidence type="ECO:0000313" key="7">
    <source>
        <dbReference type="EMBL" id="MBD0832125.1"/>
    </source>
</evidence>
<protein>
    <submittedName>
        <fullName evidence="7">YfcC family protein</fullName>
    </submittedName>
</protein>
<evidence type="ECO:0000256" key="4">
    <source>
        <dbReference type="ARBA" id="ARBA00022989"/>
    </source>
</evidence>
<dbReference type="GO" id="GO:0005886">
    <property type="term" value="C:plasma membrane"/>
    <property type="evidence" value="ECO:0007669"/>
    <property type="project" value="UniProtKB-SubCell"/>
</dbReference>
<feature type="transmembrane region" description="Helical" evidence="6">
    <location>
        <begin position="178"/>
        <end position="202"/>
    </location>
</feature>
<proteinExistence type="predicted"/>
<name>A0A8J6U7L8_9FLAO</name>
<evidence type="ECO:0000256" key="5">
    <source>
        <dbReference type="ARBA" id="ARBA00023136"/>
    </source>
</evidence>
<dbReference type="PANTHER" id="PTHR43652">
    <property type="entry name" value="BASIC AMINO ACID ANTIPORTER YFCC-RELATED"/>
    <property type="match status" value="1"/>
</dbReference>
<gene>
    <name evidence="7" type="ORF">ICJ83_08275</name>
</gene>
<dbReference type="EMBL" id="JACVXB010000003">
    <property type="protein sequence ID" value="MBD0832125.1"/>
    <property type="molecule type" value="Genomic_DNA"/>
</dbReference>
<feature type="transmembrane region" description="Helical" evidence="6">
    <location>
        <begin position="292"/>
        <end position="310"/>
    </location>
</feature>
<feature type="transmembrane region" description="Helical" evidence="6">
    <location>
        <begin position="233"/>
        <end position="252"/>
    </location>
</feature>
<keyword evidence="2" id="KW-1003">Cell membrane</keyword>
<keyword evidence="4 6" id="KW-1133">Transmembrane helix</keyword>
<comment type="caution">
    <text evidence="7">The sequence shown here is derived from an EMBL/GenBank/DDBJ whole genome shotgun (WGS) entry which is preliminary data.</text>
</comment>
<keyword evidence="5 6" id="KW-0472">Membrane</keyword>
<evidence type="ECO:0000313" key="8">
    <source>
        <dbReference type="Proteomes" id="UP000600588"/>
    </source>
</evidence>
<evidence type="ECO:0000256" key="2">
    <source>
        <dbReference type="ARBA" id="ARBA00022475"/>
    </source>
</evidence>
<dbReference type="InterPro" id="IPR051679">
    <property type="entry name" value="DASS-Related_Transporters"/>
</dbReference>
<comment type="subcellular location">
    <subcellularLocation>
        <location evidence="1">Cell membrane</location>
        <topology evidence="1">Multi-pass membrane protein</topology>
    </subcellularLocation>
</comment>
<evidence type="ECO:0000256" key="1">
    <source>
        <dbReference type="ARBA" id="ARBA00004651"/>
    </source>
</evidence>
<dbReference type="Proteomes" id="UP000600588">
    <property type="component" value="Unassembled WGS sequence"/>
</dbReference>
<sequence>MKKLNFPTPQTILILIAAFVALLTWIIPSGKFDTLKYDTTNHTFTTTSINKTEHLPATQTTLDQLNIKIPLEKFTNGDIWKPVGIPNTYKKVTSTPQGIGAFIQSPIKGIIEAADIIFLVLFIGGLIGIMNYTGAFDAGISWLSQALKGREYLLIIIVTLLIAIGGTTFGLAEETIAFYPILIPIFLAAKYDALVALASIYIGSSIGTMCSTVNPFSVIIASDAAGINWTSGLTIRFIIFILGTLICILYIIKYAQRVKKDPSKSIIYDQKEAIEIMFGNSNNSKVVLNTRLRLILLIFAMCFAIMIYGVSNLKWWFLEMTVVFFVGAVLIGFLARIKETFFVETFVKGAGDLLGVALIIGIARGITVLMDNGQISDTMLYYASSATEGMHKGIFINALLFIYSGLSFFIPSSSGMAVLTMPILSPLADGVGIGRELIVNAYQYGMGLFAFINPTGLILASLAIVKVGYNKWLKFVMPLVIILTLFIMLALTISVYV</sequence>
<feature type="transmembrane region" description="Helical" evidence="6">
    <location>
        <begin position="444"/>
        <end position="465"/>
    </location>
</feature>
<dbReference type="AlphaFoldDB" id="A0A8J6U7L8"/>
<keyword evidence="3 6" id="KW-0812">Transmembrane</keyword>
<feature type="transmembrane region" description="Helical" evidence="6">
    <location>
        <begin position="390"/>
        <end position="410"/>
    </location>
</feature>
<dbReference type="RefSeq" id="WP_188229918.1">
    <property type="nucleotide sequence ID" value="NZ_JACVXB010000003.1"/>
</dbReference>
<feature type="transmembrane region" description="Helical" evidence="6">
    <location>
        <begin position="209"/>
        <end position="227"/>
    </location>
</feature>
<feature type="transmembrane region" description="Helical" evidence="6">
    <location>
        <begin position="316"/>
        <end position="337"/>
    </location>
</feature>
<evidence type="ECO:0000256" key="6">
    <source>
        <dbReference type="SAM" id="Phobius"/>
    </source>
</evidence>
<feature type="transmembrane region" description="Helical" evidence="6">
    <location>
        <begin position="152"/>
        <end position="172"/>
    </location>
</feature>
<dbReference type="Pfam" id="PF03606">
    <property type="entry name" value="DcuC"/>
    <property type="match status" value="1"/>
</dbReference>
<dbReference type="PANTHER" id="PTHR43652:SF6">
    <property type="entry name" value="ARGININE REPRESSOR"/>
    <property type="match status" value="1"/>
</dbReference>
<reference evidence="7 8" key="1">
    <citation type="submission" date="2020-09" db="EMBL/GenBank/DDBJ databases">
        <title>TT11 complete genome.</title>
        <authorList>
            <person name="Wu Z."/>
        </authorList>
    </citation>
    <scope>NUCLEOTIDE SEQUENCE [LARGE SCALE GENOMIC DNA]</scope>
    <source>
        <strain evidence="7 8">TT11</strain>
    </source>
</reference>
<evidence type="ECO:0000256" key="3">
    <source>
        <dbReference type="ARBA" id="ARBA00022692"/>
    </source>
</evidence>
<feature type="transmembrane region" description="Helical" evidence="6">
    <location>
        <begin position="12"/>
        <end position="28"/>
    </location>
</feature>